<evidence type="ECO:0008006" key="7">
    <source>
        <dbReference type="Google" id="ProtNLM"/>
    </source>
</evidence>
<feature type="coiled-coil region" evidence="1">
    <location>
        <begin position="236"/>
        <end position="263"/>
    </location>
</feature>
<proteinExistence type="predicted"/>
<evidence type="ECO:0000313" key="6">
    <source>
        <dbReference type="Proteomes" id="UP001345219"/>
    </source>
</evidence>
<dbReference type="Pfam" id="PF24994">
    <property type="entry name" value="GIL1_IRKI_C"/>
    <property type="match status" value="1"/>
</dbReference>
<feature type="domain" description="GIL1/IRKI C-terminal" evidence="4">
    <location>
        <begin position="470"/>
        <end position="521"/>
    </location>
</feature>
<protein>
    <recommendedName>
        <fullName evidence="7">DUF641 domain-containing protein</fullName>
    </recommendedName>
</protein>
<keyword evidence="6" id="KW-1185">Reference proteome</keyword>
<evidence type="ECO:0000259" key="3">
    <source>
        <dbReference type="Pfam" id="PF04859"/>
    </source>
</evidence>
<dbReference type="InterPro" id="IPR056813">
    <property type="entry name" value="GIL1_IRKI_C"/>
</dbReference>
<dbReference type="EMBL" id="JAXIOK010000024">
    <property type="protein sequence ID" value="KAK4741313.1"/>
    <property type="molecule type" value="Genomic_DNA"/>
</dbReference>
<dbReference type="Proteomes" id="UP001345219">
    <property type="component" value="Chromosome 19"/>
</dbReference>
<dbReference type="AlphaFoldDB" id="A0AAN7GCS5"/>
<organism evidence="5 6">
    <name type="scientific">Trapa incisa</name>
    <dbReference type="NCBI Taxonomy" id="236973"/>
    <lineage>
        <taxon>Eukaryota</taxon>
        <taxon>Viridiplantae</taxon>
        <taxon>Streptophyta</taxon>
        <taxon>Embryophyta</taxon>
        <taxon>Tracheophyta</taxon>
        <taxon>Spermatophyta</taxon>
        <taxon>Magnoliopsida</taxon>
        <taxon>eudicotyledons</taxon>
        <taxon>Gunneridae</taxon>
        <taxon>Pentapetalae</taxon>
        <taxon>rosids</taxon>
        <taxon>malvids</taxon>
        <taxon>Myrtales</taxon>
        <taxon>Lythraceae</taxon>
        <taxon>Trapa</taxon>
    </lineage>
</organism>
<evidence type="ECO:0000256" key="2">
    <source>
        <dbReference type="SAM" id="MobiDB-lite"/>
    </source>
</evidence>
<dbReference type="Pfam" id="PF04859">
    <property type="entry name" value="DUF641"/>
    <property type="match status" value="1"/>
</dbReference>
<evidence type="ECO:0000259" key="4">
    <source>
        <dbReference type="Pfam" id="PF24994"/>
    </source>
</evidence>
<dbReference type="InterPro" id="IPR040225">
    <property type="entry name" value="GIL1-like"/>
</dbReference>
<evidence type="ECO:0000256" key="1">
    <source>
        <dbReference type="SAM" id="Coils"/>
    </source>
</evidence>
<dbReference type="GO" id="GO:0009639">
    <property type="term" value="P:response to red or far red light"/>
    <property type="evidence" value="ECO:0007669"/>
    <property type="project" value="InterPro"/>
</dbReference>
<accession>A0AAN7GCS5</accession>
<dbReference type="InterPro" id="IPR006943">
    <property type="entry name" value="DUF641_pln"/>
</dbReference>
<name>A0AAN7GCS5_9MYRT</name>
<feature type="domain" description="DUF641" evidence="3">
    <location>
        <begin position="142"/>
        <end position="270"/>
    </location>
</feature>
<reference evidence="5 6" key="1">
    <citation type="journal article" date="2023" name="Hortic Res">
        <title>Pangenome of water caltrop reveals structural variations and asymmetric subgenome divergence after allopolyploidization.</title>
        <authorList>
            <person name="Zhang X."/>
            <person name="Chen Y."/>
            <person name="Wang L."/>
            <person name="Yuan Y."/>
            <person name="Fang M."/>
            <person name="Shi L."/>
            <person name="Lu R."/>
            <person name="Comes H.P."/>
            <person name="Ma Y."/>
            <person name="Chen Y."/>
            <person name="Huang G."/>
            <person name="Zhou Y."/>
            <person name="Zheng Z."/>
            <person name="Qiu Y."/>
        </authorList>
    </citation>
    <scope>NUCLEOTIDE SEQUENCE [LARGE SCALE GENOMIC DNA]</scope>
    <source>
        <tissue evidence="5">Roots</tissue>
    </source>
</reference>
<sequence length="529" mass="59511">MTDINNACATSKPPQISGMFQKFALAFKTKTFELFADEGGGELEPEGMSLLDSADEVITGQRVVVIKPDSLADSSSDSPQSAASAPQKLETQPMLKEEDVKVEPPIKKQDRDNNVSPRKQFPVATLRRSKTVSELELQTLSTQMSQILITSIFATVSSFEASYLQLQTAHVPFDEESIKSADKALVHILQRLSDIKQFYREFSKNPELGLDFPFGSSLEAQVQENQNKLRTLGMVSDRLQLEMDQKDSEVQTLRKKLGEIQNNNFKLSKRLLDRLNTSCEISLTVRVFNSVLHDACRAINRFSKILTSLMRRAGWDLKLAANSVYCNVAYVEEDHIHYAFLSYVSLVMFRGFDLENFGVNENVVLCNGNSSNSEKGSTSLRGLLEHVSSNPMEILSMEPNCDFSRFCEKKYQELIHPTMESSIFSNLDGNEAVLSSWRSTALFYKSFVEMASSVWTLHKLGFSFDPVVEIFQLEKGVEYSMVYMEDVVRRSIEVSRTKLRVGFTVFPGFKIGSTIVQSKVYMSGSNPES</sequence>
<dbReference type="GO" id="GO:0009959">
    <property type="term" value="P:negative gravitropism"/>
    <property type="evidence" value="ECO:0007669"/>
    <property type="project" value="InterPro"/>
</dbReference>
<feature type="compositionally biased region" description="Low complexity" evidence="2">
    <location>
        <begin position="70"/>
        <end position="89"/>
    </location>
</feature>
<feature type="region of interest" description="Disordered" evidence="2">
    <location>
        <begin position="70"/>
        <end position="117"/>
    </location>
</feature>
<evidence type="ECO:0000313" key="5">
    <source>
        <dbReference type="EMBL" id="KAK4741313.1"/>
    </source>
</evidence>
<gene>
    <name evidence="5" type="ORF">SAY87_024901</name>
</gene>
<comment type="caution">
    <text evidence="5">The sequence shown here is derived from an EMBL/GenBank/DDBJ whole genome shotgun (WGS) entry which is preliminary data.</text>
</comment>
<feature type="compositionally biased region" description="Basic and acidic residues" evidence="2">
    <location>
        <begin position="95"/>
        <end position="113"/>
    </location>
</feature>
<keyword evidence="1" id="KW-0175">Coiled coil</keyword>
<dbReference type="PANTHER" id="PTHR31161">
    <property type="entry name" value="PROTEIN GRAVITROPIC IN THE LIGHT 1"/>
    <property type="match status" value="1"/>
</dbReference>